<dbReference type="EMBL" id="AZFW01000054">
    <property type="protein sequence ID" value="KRM27179.1"/>
    <property type="molecule type" value="Genomic_DNA"/>
</dbReference>
<dbReference type="PROSITE" id="PS50937">
    <property type="entry name" value="HTH_MERR_2"/>
    <property type="match status" value="1"/>
</dbReference>
<dbReference type="Proteomes" id="UP000050949">
    <property type="component" value="Unassembled WGS sequence"/>
</dbReference>
<evidence type="ECO:0000256" key="3">
    <source>
        <dbReference type="ARBA" id="ARBA00023125"/>
    </source>
</evidence>
<comment type="caution">
    <text evidence="6">The sequence shown here is derived from an EMBL/GenBank/DDBJ whole genome shotgun (WGS) entry which is preliminary data.</text>
</comment>
<accession>A0A0R1XG83</accession>
<dbReference type="AlphaFoldDB" id="A0A0R1XG83"/>
<dbReference type="PATRIC" id="fig|1122147.4.peg.2821"/>
<keyword evidence="1" id="KW-0678">Repressor</keyword>
<feature type="domain" description="HTH merR-type" evidence="5">
    <location>
        <begin position="3"/>
        <end position="71"/>
    </location>
</feature>
<evidence type="ECO:0000313" key="6">
    <source>
        <dbReference type="EMBL" id="KRM27179.1"/>
    </source>
</evidence>
<dbReference type="Pfam" id="PF13411">
    <property type="entry name" value="MerR_1"/>
    <property type="match status" value="1"/>
</dbReference>
<organism evidence="6 7">
    <name type="scientific">Schleiferilactobacillus harbinensis DSM 16991</name>
    <dbReference type="NCBI Taxonomy" id="1122147"/>
    <lineage>
        <taxon>Bacteria</taxon>
        <taxon>Bacillati</taxon>
        <taxon>Bacillota</taxon>
        <taxon>Bacilli</taxon>
        <taxon>Lactobacillales</taxon>
        <taxon>Lactobacillaceae</taxon>
        <taxon>Schleiferilactobacillus</taxon>
    </lineage>
</organism>
<sequence>MAVYTISQVAEKYHMRPSTLRYYEDLGLLYNVPRQGGHRVYTDALLNRLGAICCYKNAGMSLEELQEFFHYTESQEDVAKTVALLDEVDTRIQHQIAELQANYLQIQRKKHYFAAIQTALAQGQPKPDWADFCNQQYV</sequence>
<evidence type="ECO:0000256" key="1">
    <source>
        <dbReference type="ARBA" id="ARBA00022491"/>
    </source>
</evidence>
<keyword evidence="3" id="KW-0238">DNA-binding</keyword>
<proteinExistence type="predicted"/>
<evidence type="ECO:0000256" key="2">
    <source>
        <dbReference type="ARBA" id="ARBA00023015"/>
    </source>
</evidence>
<dbReference type="SMART" id="SM00422">
    <property type="entry name" value="HTH_MERR"/>
    <property type="match status" value="1"/>
</dbReference>
<evidence type="ECO:0000313" key="7">
    <source>
        <dbReference type="Proteomes" id="UP000050949"/>
    </source>
</evidence>
<dbReference type="PANTHER" id="PTHR30204:SF69">
    <property type="entry name" value="MERR-FAMILY TRANSCRIPTIONAL REGULATOR"/>
    <property type="match status" value="1"/>
</dbReference>
<dbReference type="OrthoDB" id="9811174at2"/>
<gene>
    <name evidence="6" type="ORF">FC91_GL002738</name>
</gene>
<name>A0A0R1XG83_9LACO</name>
<reference evidence="6 7" key="1">
    <citation type="journal article" date="2015" name="Genome Announc.">
        <title>Expanding the biotechnology potential of lactobacilli through comparative genomics of 213 strains and associated genera.</title>
        <authorList>
            <person name="Sun Z."/>
            <person name="Harris H.M."/>
            <person name="McCann A."/>
            <person name="Guo C."/>
            <person name="Argimon S."/>
            <person name="Zhang W."/>
            <person name="Yang X."/>
            <person name="Jeffery I.B."/>
            <person name="Cooney J.C."/>
            <person name="Kagawa T.F."/>
            <person name="Liu W."/>
            <person name="Song Y."/>
            <person name="Salvetti E."/>
            <person name="Wrobel A."/>
            <person name="Rasinkangas P."/>
            <person name="Parkhill J."/>
            <person name="Rea M.C."/>
            <person name="O'Sullivan O."/>
            <person name="Ritari J."/>
            <person name="Douillard F.P."/>
            <person name="Paul Ross R."/>
            <person name="Yang R."/>
            <person name="Briner A.E."/>
            <person name="Felis G.E."/>
            <person name="de Vos W.M."/>
            <person name="Barrangou R."/>
            <person name="Klaenhammer T.R."/>
            <person name="Caufield P.W."/>
            <person name="Cui Y."/>
            <person name="Zhang H."/>
            <person name="O'Toole P.W."/>
        </authorList>
    </citation>
    <scope>NUCLEOTIDE SEQUENCE [LARGE SCALE GENOMIC DNA]</scope>
    <source>
        <strain evidence="6 7">DSM 16991</strain>
    </source>
</reference>
<dbReference type="GO" id="GO:0003700">
    <property type="term" value="F:DNA-binding transcription factor activity"/>
    <property type="evidence" value="ECO:0007669"/>
    <property type="project" value="InterPro"/>
</dbReference>
<keyword evidence="4" id="KW-0804">Transcription</keyword>
<keyword evidence="2" id="KW-0805">Transcription regulation</keyword>
<dbReference type="eggNOG" id="COG0789">
    <property type="taxonomic scope" value="Bacteria"/>
</dbReference>
<dbReference type="PANTHER" id="PTHR30204">
    <property type="entry name" value="REDOX-CYCLING DRUG-SENSING TRANSCRIPTIONAL ACTIVATOR SOXR"/>
    <property type="match status" value="1"/>
</dbReference>
<evidence type="ECO:0000256" key="4">
    <source>
        <dbReference type="ARBA" id="ARBA00023163"/>
    </source>
</evidence>
<dbReference type="Gene3D" id="1.10.1660.10">
    <property type="match status" value="1"/>
</dbReference>
<dbReference type="GO" id="GO:0003677">
    <property type="term" value="F:DNA binding"/>
    <property type="evidence" value="ECO:0007669"/>
    <property type="project" value="UniProtKB-KW"/>
</dbReference>
<dbReference type="CDD" id="cd01109">
    <property type="entry name" value="HTH_YyaN"/>
    <property type="match status" value="1"/>
</dbReference>
<dbReference type="SUPFAM" id="SSF46955">
    <property type="entry name" value="Putative DNA-binding domain"/>
    <property type="match status" value="1"/>
</dbReference>
<dbReference type="RefSeq" id="WP_027829129.1">
    <property type="nucleotide sequence ID" value="NZ_AUEH01000041.1"/>
</dbReference>
<dbReference type="InterPro" id="IPR000551">
    <property type="entry name" value="MerR-type_HTH_dom"/>
</dbReference>
<evidence type="ECO:0000259" key="5">
    <source>
        <dbReference type="PROSITE" id="PS50937"/>
    </source>
</evidence>
<dbReference type="InterPro" id="IPR047057">
    <property type="entry name" value="MerR_fam"/>
</dbReference>
<protein>
    <recommendedName>
        <fullName evidence="5">HTH merR-type domain-containing protein</fullName>
    </recommendedName>
</protein>
<dbReference type="InterPro" id="IPR009061">
    <property type="entry name" value="DNA-bd_dom_put_sf"/>
</dbReference>